<sequence length="127" mass="13699">MDGEAPDLTIDSSAVAMMTAGGLRAWRLKRLVLLTPSPLLAAVFPWNRSRNGEEQSQDGWQRSAESDGVATVVANGKEVAGSGASMAHRRGDCRAPWSNARCRMDVASSSSMPQSCCRKLRVERGSY</sequence>
<keyword evidence="3" id="KW-1185">Reference proteome</keyword>
<evidence type="ECO:0000313" key="2">
    <source>
        <dbReference type="EMBL" id="MED6157593.1"/>
    </source>
</evidence>
<accession>A0ABU6UD50</accession>
<protein>
    <submittedName>
        <fullName evidence="2">Uncharacterized protein</fullName>
    </submittedName>
</protein>
<gene>
    <name evidence="2" type="ORF">PIB30_024763</name>
</gene>
<evidence type="ECO:0000313" key="3">
    <source>
        <dbReference type="Proteomes" id="UP001341840"/>
    </source>
</evidence>
<reference evidence="2 3" key="1">
    <citation type="journal article" date="2023" name="Plants (Basel)">
        <title>Bridging the Gap: Combining Genomics and Transcriptomics Approaches to Understand Stylosanthes scabra, an Orphan Legume from the Brazilian Caatinga.</title>
        <authorList>
            <person name="Ferreira-Neto J.R.C."/>
            <person name="da Silva M.D."/>
            <person name="Binneck E."/>
            <person name="de Melo N.F."/>
            <person name="da Silva R.H."/>
            <person name="de Melo A.L.T.M."/>
            <person name="Pandolfi V."/>
            <person name="Bustamante F.O."/>
            <person name="Brasileiro-Vidal A.C."/>
            <person name="Benko-Iseppon A.M."/>
        </authorList>
    </citation>
    <scope>NUCLEOTIDE SEQUENCE [LARGE SCALE GENOMIC DNA]</scope>
    <source>
        <tissue evidence="2">Leaves</tissue>
    </source>
</reference>
<dbReference type="Proteomes" id="UP001341840">
    <property type="component" value="Unassembled WGS sequence"/>
</dbReference>
<name>A0ABU6UD50_9FABA</name>
<proteinExistence type="predicted"/>
<comment type="caution">
    <text evidence="2">The sequence shown here is derived from an EMBL/GenBank/DDBJ whole genome shotgun (WGS) entry which is preliminary data.</text>
</comment>
<evidence type="ECO:0000256" key="1">
    <source>
        <dbReference type="SAM" id="MobiDB-lite"/>
    </source>
</evidence>
<feature type="region of interest" description="Disordered" evidence="1">
    <location>
        <begin position="48"/>
        <end position="67"/>
    </location>
</feature>
<dbReference type="EMBL" id="JASCZI010120918">
    <property type="protein sequence ID" value="MED6157593.1"/>
    <property type="molecule type" value="Genomic_DNA"/>
</dbReference>
<organism evidence="2 3">
    <name type="scientific">Stylosanthes scabra</name>
    <dbReference type="NCBI Taxonomy" id="79078"/>
    <lineage>
        <taxon>Eukaryota</taxon>
        <taxon>Viridiplantae</taxon>
        <taxon>Streptophyta</taxon>
        <taxon>Embryophyta</taxon>
        <taxon>Tracheophyta</taxon>
        <taxon>Spermatophyta</taxon>
        <taxon>Magnoliopsida</taxon>
        <taxon>eudicotyledons</taxon>
        <taxon>Gunneridae</taxon>
        <taxon>Pentapetalae</taxon>
        <taxon>rosids</taxon>
        <taxon>fabids</taxon>
        <taxon>Fabales</taxon>
        <taxon>Fabaceae</taxon>
        <taxon>Papilionoideae</taxon>
        <taxon>50 kb inversion clade</taxon>
        <taxon>dalbergioids sensu lato</taxon>
        <taxon>Dalbergieae</taxon>
        <taxon>Pterocarpus clade</taxon>
        <taxon>Stylosanthes</taxon>
    </lineage>
</organism>